<evidence type="ECO:0000259" key="3">
    <source>
        <dbReference type="PROSITE" id="PS50157"/>
    </source>
</evidence>
<protein>
    <recommendedName>
        <fullName evidence="3">C2H2-type domain-containing protein</fullName>
    </recommendedName>
</protein>
<feature type="compositionally biased region" description="Polar residues" evidence="2">
    <location>
        <begin position="15"/>
        <end position="25"/>
    </location>
</feature>
<dbReference type="GO" id="GO:0000977">
    <property type="term" value="F:RNA polymerase II transcription regulatory region sequence-specific DNA binding"/>
    <property type="evidence" value="ECO:0007669"/>
    <property type="project" value="TreeGrafter"/>
</dbReference>
<dbReference type="GO" id="GO:0000981">
    <property type="term" value="F:DNA-binding transcription factor activity, RNA polymerase II-specific"/>
    <property type="evidence" value="ECO:0007669"/>
    <property type="project" value="TreeGrafter"/>
</dbReference>
<dbReference type="GO" id="GO:0045664">
    <property type="term" value="P:regulation of neuron differentiation"/>
    <property type="evidence" value="ECO:0007669"/>
    <property type="project" value="TreeGrafter"/>
</dbReference>
<proteinExistence type="predicted"/>
<feature type="domain" description="C2H2-type" evidence="3">
    <location>
        <begin position="1168"/>
        <end position="1192"/>
    </location>
</feature>
<feature type="compositionally biased region" description="Basic and acidic residues" evidence="2">
    <location>
        <begin position="1"/>
        <end position="14"/>
    </location>
</feature>
<evidence type="ECO:0000256" key="1">
    <source>
        <dbReference type="PROSITE-ProRule" id="PRU00042"/>
    </source>
</evidence>
<reference evidence="4 5" key="1">
    <citation type="journal article" date="2019" name="Gigascience">
        <title>Whole-genome sequence of the oriental lung fluke Paragonimus westermani.</title>
        <authorList>
            <person name="Oey H."/>
            <person name="Zakrzewski M."/>
            <person name="Narain K."/>
            <person name="Devi K.R."/>
            <person name="Agatsuma T."/>
            <person name="Nawaratna S."/>
            <person name="Gobert G.N."/>
            <person name="Jones M.K."/>
            <person name="Ragan M.A."/>
            <person name="McManus D.P."/>
            <person name="Krause L."/>
        </authorList>
    </citation>
    <scope>NUCLEOTIDE SEQUENCE [LARGE SCALE GENOMIC DNA]</scope>
    <source>
        <strain evidence="4 5">IND2009</strain>
    </source>
</reference>
<feature type="region of interest" description="Disordered" evidence="2">
    <location>
        <begin position="1257"/>
        <end position="1277"/>
    </location>
</feature>
<evidence type="ECO:0000256" key="2">
    <source>
        <dbReference type="SAM" id="MobiDB-lite"/>
    </source>
</evidence>
<dbReference type="PANTHER" id="PTHR12451">
    <property type="entry name" value="TRANSCRIPTION FACTOR CASTOR PROTEIN MING -RELATED"/>
    <property type="match status" value="1"/>
</dbReference>
<dbReference type="PROSITE" id="PS50157">
    <property type="entry name" value="ZINC_FINGER_C2H2_2"/>
    <property type="match status" value="2"/>
</dbReference>
<dbReference type="GO" id="GO:0008270">
    <property type="term" value="F:zinc ion binding"/>
    <property type="evidence" value="ECO:0007669"/>
    <property type="project" value="UniProtKB-KW"/>
</dbReference>
<gene>
    <name evidence="4" type="ORF">DEA37_0009449</name>
</gene>
<dbReference type="EMBL" id="QNGE01001134">
    <property type="protein sequence ID" value="KAA3678352.1"/>
    <property type="molecule type" value="Genomic_DNA"/>
</dbReference>
<dbReference type="SMART" id="SM00355">
    <property type="entry name" value="ZnF_C2H2"/>
    <property type="match status" value="6"/>
</dbReference>
<keyword evidence="1" id="KW-0862">Zinc</keyword>
<dbReference type="Proteomes" id="UP000324629">
    <property type="component" value="Unassembled WGS sequence"/>
</dbReference>
<name>A0A5J4NS23_9TREM</name>
<dbReference type="GO" id="GO:0005634">
    <property type="term" value="C:nucleus"/>
    <property type="evidence" value="ECO:0007669"/>
    <property type="project" value="TreeGrafter"/>
</dbReference>
<comment type="caution">
    <text evidence="4">The sequence shown here is derived from an EMBL/GenBank/DDBJ whole genome shotgun (WGS) entry which is preliminary data.</text>
</comment>
<keyword evidence="1" id="KW-0863">Zinc-finger</keyword>
<organism evidence="4 5">
    <name type="scientific">Paragonimus westermani</name>
    <dbReference type="NCBI Taxonomy" id="34504"/>
    <lineage>
        <taxon>Eukaryota</taxon>
        <taxon>Metazoa</taxon>
        <taxon>Spiralia</taxon>
        <taxon>Lophotrochozoa</taxon>
        <taxon>Platyhelminthes</taxon>
        <taxon>Trematoda</taxon>
        <taxon>Digenea</taxon>
        <taxon>Plagiorchiida</taxon>
        <taxon>Troglotremata</taxon>
        <taxon>Troglotrematidae</taxon>
        <taxon>Paragonimus</taxon>
    </lineage>
</organism>
<feature type="region of interest" description="Disordered" evidence="2">
    <location>
        <begin position="370"/>
        <end position="477"/>
    </location>
</feature>
<dbReference type="GO" id="GO:0045944">
    <property type="term" value="P:positive regulation of transcription by RNA polymerase II"/>
    <property type="evidence" value="ECO:0007669"/>
    <property type="project" value="TreeGrafter"/>
</dbReference>
<dbReference type="PANTHER" id="PTHR12451:SF0">
    <property type="entry name" value="ZINC FINGER PROTEIN CASTOR HOMOLOG 1"/>
    <property type="match status" value="1"/>
</dbReference>
<evidence type="ECO:0000313" key="5">
    <source>
        <dbReference type="Proteomes" id="UP000324629"/>
    </source>
</evidence>
<sequence length="1350" mass="150325">MTTVLEDGRHEQSPNERLNLSTSPKSCLKRENDECDSFSNRKDRHNSYETVKVNENGSWTNNPSNECAKRKCFVESDVHGVLDLTVHTMDGARKTDTFTQRNLSGNTYFTESDQEGMYVKSPLSTPSPESSASSTSICTALPSANGCEQLEATSTICFQPPLFPTLPNNIPNLCTPVPIGFDNQQFPAGFNATDFSTAVQNHLRMNSSNAVLPLCLFGANALNGVHPMIPGVSSPLLNIPSLPTLPSLPQQSTSIPQQCASTTPLSPNFPHQTPLSLNFGSHLGGVQFPWPHLPTGSECPAGGMGPHFLSYVTETIGSLCNPSSEIGTQSSSTTACSGLLTNGNHIVSNDVKPENIVYDLFQRGLRSQAAQMNHYQHHHHQQQMQQQQQQQQQQWQKHPSQGSSNSEHHSSQSRTSSPMNSFGVHTTQGPVRGSQYSDFRPPSNLDDSPDGPCTVRQTSNPIHKYSSHEECGSPRCQSSSLREHYHCKSCNKIIIRREEMIRHAKWHRKREESLQYGFMRYSPGDDCTISECVHNGRQTHYHCLKPNCTKVYISTSDVQMHANFHRKDAVIIQEGFQRYRASESCGIQSCPFTLERTTHFHCRRVNCHFTFKNKADMEKHKLHHQKNDHFAKEGFRKYIKCETCGFSSCKYSGIINHIHCIRPGCDYVVHSSSQILSHKRKHDRRFSHLISRPSEVDLSDVGGLDCESAHDLSARYEGQLSVKMSPEDLSFSGYGQAVHSKSPLNKQSKMESEAVFARPSSGDDGSSGGCSLPDDQSLLVVANSETSVMKTVGSSAEGDLFRDLSRLVTRCIQRRKRLALQQEDSDDQNKSLNFGNESEIPNLKYLFSPSDSLNTSGEEAQTIKLLNFIEGHFKIYSSGVSCLEDGCNWGESVAHSHCFWPGCPSGGGFASVDPSERNYCIQWTEHVWKAALLCCGLVNCKRLDCHARGSLHLHCFSWPACDFTAPVTESKIETLYDHLVHHDSRLSGQSAENFESPNPSTENKTEMETDTLFLKDTVHTYYSQVPRRRGRPPKYSKYIRVPRLNVPDELCKDNPHVRELTRSMFFGELDCSDEAKDLNASRIVCGVKLFTVGESCPDNLCDYGQRGLEHYHCVRPRCFMASESLDLMNVHRREFHSHITIAYGFEHFDRSVDCRRPTCHNKKMAQHYHCTYANCDYAFIRPTTMLQHARKHEELLMARRHPNLYGTGQNNALSTLNHSSSISPVLPAPEMKPSPICLPLGMSPMVAAQLPSILSGPQCNVTDKTEDEAGQSNSTNHESLPGFLPIWAAAMAAAAAVAKASVCSPTMVPNPPIPQNLSPIRTISSFSVPSNTRISLDSHLLEAEKTPVGV</sequence>
<dbReference type="PROSITE" id="PS00028">
    <property type="entry name" value="ZINC_FINGER_C2H2_1"/>
    <property type="match status" value="5"/>
</dbReference>
<feature type="region of interest" description="Disordered" evidence="2">
    <location>
        <begin position="1"/>
        <end position="44"/>
    </location>
</feature>
<feature type="compositionally biased region" description="Low complexity" evidence="2">
    <location>
        <begin position="382"/>
        <end position="405"/>
    </location>
</feature>
<dbReference type="InterPro" id="IPR013087">
    <property type="entry name" value="Znf_C2H2_type"/>
</dbReference>
<dbReference type="InterPro" id="IPR040373">
    <property type="entry name" value="CASZ1"/>
</dbReference>
<keyword evidence="5" id="KW-1185">Reference proteome</keyword>
<feature type="compositionally biased region" description="Polar residues" evidence="2">
    <location>
        <begin position="418"/>
        <end position="437"/>
    </location>
</feature>
<keyword evidence="1" id="KW-0479">Metal-binding</keyword>
<feature type="domain" description="C2H2-type" evidence="3">
    <location>
        <begin position="485"/>
        <end position="512"/>
    </location>
</feature>
<accession>A0A5J4NS23</accession>
<feature type="region of interest" description="Disordered" evidence="2">
    <location>
        <begin position="740"/>
        <end position="770"/>
    </location>
</feature>
<evidence type="ECO:0000313" key="4">
    <source>
        <dbReference type="EMBL" id="KAA3678352.1"/>
    </source>
</evidence>